<organism evidence="4 5">
    <name type="scientific">Subtercola boreus</name>
    <dbReference type="NCBI Taxonomy" id="120213"/>
    <lineage>
        <taxon>Bacteria</taxon>
        <taxon>Bacillati</taxon>
        <taxon>Actinomycetota</taxon>
        <taxon>Actinomycetes</taxon>
        <taxon>Micrococcales</taxon>
        <taxon>Microbacteriaceae</taxon>
        <taxon>Subtercola</taxon>
    </lineage>
</organism>
<evidence type="ECO:0000313" key="5">
    <source>
        <dbReference type="Proteomes" id="UP000256486"/>
    </source>
</evidence>
<dbReference type="PANTHER" id="PTHR48081">
    <property type="entry name" value="AB HYDROLASE SUPERFAMILY PROTEIN C4A8.06C"/>
    <property type="match status" value="1"/>
</dbReference>
<name>A0A3E0VMD4_9MICO</name>
<dbReference type="EMBL" id="NBWZ01000001">
    <property type="protein sequence ID" value="RFA10593.1"/>
    <property type="molecule type" value="Genomic_DNA"/>
</dbReference>
<feature type="region of interest" description="Disordered" evidence="2">
    <location>
        <begin position="1"/>
        <end position="42"/>
    </location>
</feature>
<dbReference type="GO" id="GO:0016787">
    <property type="term" value="F:hydrolase activity"/>
    <property type="evidence" value="ECO:0007669"/>
    <property type="project" value="UniProtKB-KW"/>
</dbReference>
<dbReference type="OrthoDB" id="255603at2"/>
<dbReference type="InterPro" id="IPR049492">
    <property type="entry name" value="BD-FAE-like_dom"/>
</dbReference>
<dbReference type="Pfam" id="PF20434">
    <property type="entry name" value="BD-FAE"/>
    <property type="match status" value="1"/>
</dbReference>
<proteinExistence type="predicted"/>
<accession>A0A3E0VMD4</accession>
<dbReference type="RefSeq" id="WP_116415964.1">
    <property type="nucleotide sequence ID" value="NZ_NBWZ01000001.1"/>
</dbReference>
<reference evidence="4 5" key="1">
    <citation type="submission" date="2017-04" db="EMBL/GenBank/DDBJ databases">
        <title>Comparative genome analysis of Subtercola boreus.</title>
        <authorList>
            <person name="Cho Y.-J."/>
            <person name="Cho A."/>
            <person name="Kim O.-S."/>
            <person name="Lee J.-I."/>
        </authorList>
    </citation>
    <scope>NUCLEOTIDE SEQUENCE [LARGE SCALE GENOMIC DNA]</scope>
    <source>
        <strain evidence="4 5">K300</strain>
    </source>
</reference>
<protein>
    <recommendedName>
        <fullName evidence="3">BD-FAE-like domain-containing protein</fullName>
    </recommendedName>
</protein>
<evidence type="ECO:0000259" key="3">
    <source>
        <dbReference type="Pfam" id="PF20434"/>
    </source>
</evidence>
<evidence type="ECO:0000313" key="4">
    <source>
        <dbReference type="EMBL" id="RFA10593.1"/>
    </source>
</evidence>
<dbReference type="Gene3D" id="3.40.50.1820">
    <property type="entry name" value="alpha/beta hydrolase"/>
    <property type="match status" value="1"/>
</dbReference>
<dbReference type="InterPro" id="IPR029058">
    <property type="entry name" value="AB_hydrolase_fold"/>
</dbReference>
<dbReference type="AlphaFoldDB" id="A0A3E0VMD4"/>
<sequence>MSGQRITYGDDPDQFGEWWMPGGSGASGSATASRGDAPAASGARPVGTAMLLHGGYYRSRRNLDLMDPMAADLAARGWAVWNVEYRRPDAHDWDSTVADVRAALAALARIPSFAPDVPLIAIGHSAGGQLALQLAEHTAADAAAAAAASTPIPPIALAVSLAGVVDLPGAYARNSSDGAIGMALGGSPADQPERYADASPSLFERRHTEWLLVQGTDDVDDFALPNRDLAANGRVGHPELLELPGDHFAVIDPSAPIWHATLVRITELLP</sequence>
<keyword evidence="1" id="KW-0378">Hydrolase</keyword>
<evidence type="ECO:0000256" key="1">
    <source>
        <dbReference type="ARBA" id="ARBA00022801"/>
    </source>
</evidence>
<dbReference type="Proteomes" id="UP000256486">
    <property type="component" value="Unassembled WGS sequence"/>
</dbReference>
<dbReference type="SUPFAM" id="SSF53474">
    <property type="entry name" value="alpha/beta-Hydrolases"/>
    <property type="match status" value="1"/>
</dbReference>
<evidence type="ECO:0000256" key="2">
    <source>
        <dbReference type="SAM" id="MobiDB-lite"/>
    </source>
</evidence>
<keyword evidence="5" id="KW-1185">Reference proteome</keyword>
<feature type="compositionally biased region" description="Low complexity" evidence="2">
    <location>
        <begin position="27"/>
        <end position="37"/>
    </location>
</feature>
<comment type="caution">
    <text evidence="4">The sequence shown here is derived from an EMBL/GenBank/DDBJ whole genome shotgun (WGS) entry which is preliminary data.</text>
</comment>
<dbReference type="PANTHER" id="PTHR48081:SF33">
    <property type="entry name" value="KYNURENINE FORMAMIDASE"/>
    <property type="match status" value="1"/>
</dbReference>
<feature type="domain" description="BD-FAE-like" evidence="3">
    <location>
        <begin position="48"/>
        <end position="218"/>
    </location>
</feature>
<dbReference type="InterPro" id="IPR050300">
    <property type="entry name" value="GDXG_lipolytic_enzyme"/>
</dbReference>
<gene>
    <name evidence="4" type="ORF">B7R54_16310</name>
</gene>